<accession>A0ABW9NRQ2</accession>
<protein>
    <submittedName>
        <fullName evidence="2">Uncharacterized protein</fullName>
    </submittedName>
</protein>
<feature type="compositionally biased region" description="Basic residues" evidence="1">
    <location>
        <begin position="57"/>
        <end position="76"/>
    </location>
</feature>
<gene>
    <name evidence="2" type="ORF">FFZ77_10395</name>
</gene>
<name>A0ABW9NRQ2_9ACTN</name>
<feature type="region of interest" description="Disordered" evidence="1">
    <location>
        <begin position="41"/>
        <end position="76"/>
    </location>
</feature>
<evidence type="ECO:0000313" key="3">
    <source>
        <dbReference type="Proteomes" id="UP000460558"/>
    </source>
</evidence>
<comment type="caution">
    <text evidence="2">The sequence shown here is derived from an EMBL/GenBank/DDBJ whole genome shotgun (WGS) entry which is preliminary data.</text>
</comment>
<evidence type="ECO:0000313" key="2">
    <source>
        <dbReference type="EMBL" id="MQS35992.1"/>
    </source>
</evidence>
<dbReference type="EMBL" id="VDEQ01000103">
    <property type="protein sequence ID" value="MQS35992.1"/>
    <property type="molecule type" value="Genomic_DNA"/>
</dbReference>
<sequence length="76" mass="8369">MAVADRDGACGRVPLGRTVVNLDSDSGGSPPRRAFEHITAHRTRLAAEPAERDRGRGRGRRPRGVLAARPRRMRSR</sequence>
<reference evidence="2 3" key="1">
    <citation type="submission" date="2019-06" db="EMBL/GenBank/DDBJ databases">
        <title>Comparative genomics and metabolomics analyses of clavulanic acid producing Streptomyces species provides insight into specialized metabolism and evolution of beta-lactam biosynthetic gene clusters.</title>
        <authorList>
            <person name="Moore M.A."/>
            <person name="Cruz-Morales P."/>
            <person name="Barona Gomez F."/>
            <person name="Kapil T."/>
        </authorList>
    </citation>
    <scope>NUCLEOTIDE SEQUENCE [LARGE SCALE GENOMIC DNA]</scope>
    <source>
        <strain evidence="2 3">T-272</strain>
    </source>
</reference>
<organism evidence="2 3">
    <name type="scientific">Streptomyces katsurahamanus</name>
    <dbReference type="NCBI Taxonomy" id="2577098"/>
    <lineage>
        <taxon>Bacteria</taxon>
        <taxon>Bacillati</taxon>
        <taxon>Actinomycetota</taxon>
        <taxon>Actinomycetes</taxon>
        <taxon>Kitasatosporales</taxon>
        <taxon>Streptomycetaceae</taxon>
        <taxon>Streptomyces</taxon>
    </lineage>
</organism>
<keyword evidence="3" id="KW-1185">Reference proteome</keyword>
<evidence type="ECO:0000256" key="1">
    <source>
        <dbReference type="SAM" id="MobiDB-lite"/>
    </source>
</evidence>
<dbReference type="RefSeq" id="WP_153482546.1">
    <property type="nucleotide sequence ID" value="NZ_VDEQ01000103.1"/>
</dbReference>
<dbReference type="Proteomes" id="UP000460558">
    <property type="component" value="Unassembled WGS sequence"/>
</dbReference>
<proteinExistence type="predicted"/>